<gene>
    <name evidence="3" type="ORF">SAMN04488087_0754</name>
</gene>
<sequence length="73" mass="8163">MLWIYGPALLLVVGGFGVVVWLIRYANRQANAGGRGFRRPGVHGSTGPRKGGRRARPRRPSSRDRRPVPPRFQ</sequence>
<protein>
    <submittedName>
        <fullName evidence="3">Uncharacterized protein</fullName>
    </submittedName>
</protein>
<feature type="region of interest" description="Disordered" evidence="1">
    <location>
        <begin position="32"/>
        <end position="73"/>
    </location>
</feature>
<feature type="transmembrane region" description="Helical" evidence="2">
    <location>
        <begin position="6"/>
        <end position="26"/>
    </location>
</feature>
<evidence type="ECO:0000256" key="1">
    <source>
        <dbReference type="SAM" id="MobiDB-lite"/>
    </source>
</evidence>
<keyword evidence="2" id="KW-0812">Transmembrane</keyword>
<keyword evidence="2" id="KW-1133">Transmembrane helix</keyword>
<dbReference type="RefSeq" id="WP_072714638.1">
    <property type="nucleotide sequence ID" value="NZ_FRAU01000002.1"/>
</dbReference>
<keyword evidence="4" id="KW-1185">Reference proteome</keyword>
<accession>A0A1M6R9E6</accession>
<name>A0A1M6R9E6_9BACT</name>
<dbReference type="AlphaFoldDB" id="A0A1M6R9E6"/>
<evidence type="ECO:0000313" key="3">
    <source>
        <dbReference type="EMBL" id="SHK29050.1"/>
    </source>
</evidence>
<reference evidence="4" key="1">
    <citation type="submission" date="2016-11" db="EMBL/GenBank/DDBJ databases">
        <authorList>
            <person name="Varghese N."/>
            <person name="Submissions S."/>
        </authorList>
    </citation>
    <scope>NUCLEOTIDE SEQUENCE [LARGE SCALE GENOMIC DNA]</scope>
    <source>
        <strain evidence="4">DSM 22212</strain>
    </source>
</reference>
<feature type="compositionally biased region" description="Basic residues" evidence="1">
    <location>
        <begin position="50"/>
        <end position="60"/>
    </location>
</feature>
<proteinExistence type="predicted"/>
<evidence type="ECO:0000313" key="4">
    <source>
        <dbReference type="Proteomes" id="UP000185812"/>
    </source>
</evidence>
<dbReference type="EMBL" id="FRAU01000002">
    <property type="protein sequence ID" value="SHK29050.1"/>
    <property type="molecule type" value="Genomic_DNA"/>
</dbReference>
<organism evidence="3 4">
    <name type="scientific">Rhodothermus profundi</name>
    <dbReference type="NCBI Taxonomy" id="633813"/>
    <lineage>
        <taxon>Bacteria</taxon>
        <taxon>Pseudomonadati</taxon>
        <taxon>Rhodothermota</taxon>
        <taxon>Rhodothermia</taxon>
        <taxon>Rhodothermales</taxon>
        <taxon>Rhodothermaceae</taxon>
        <taxon>Rhodothermus</taxon>
    </lineage>
</organism>
<evidence type="ECO:0000256" key="2">
    <source>
        <dbReference type="SAM" id="Phobius"/>
    </source>
</evidence>
<dbReference type="Proteomes" id="UP000185812">
    <property type="component" value="Unassembled WGS sequence"/>
</dbReference>
<keyword evidence="2" id="KW-0472">Membrane</keyword>